<dbReference type="CDD" id="cd02966">
    <property type="entry name" value="TlpA_like_family"/>
    <property type="match status" value="1"/>
</dbReference>
<dbReference type="Gene3D" id="3.40.30.10">
    <property type="entry name" value="Glutaredoxin"/>
    <property type="match status" value="1"/>
</dbReference>
<evidence type="ECO:0000256" key="2">
    <source>
        <dbReference type="SAM" id="MobiDB-lite"/>
    </source>
</evidence>
<dbReference type="OrthoDB" id="25753at2"/>
<dbReference type="InterPro" id="IPR017937">
    <property type="entry name" value="Thioredoxin_CS"/>
</dbReference>
<dbReference type="EMBL" id="AP019400">
    <property type="protein sequence ID" value="BBI32606.1"/>
    <property type="molecule type" value="Genomic_DNA"/>
</dbReference>
<proteinExistence type="predicted"/>
<dbReference type="Proteomes" id="UP000289856">
    <property type="component" value="Chromosome"/>
</dbReference>
<dbReference type="InterPro" id="IPR036249">
    <property type="entry name" value="Thioredoxin-like_sf"/>
</dbReference>
<dbReference type="InterPro" id="IPR013766">
    <property type="entry name" value="Thioredoxin_domain"/>
</dbReference>
<dbReference type="PROSITE" id="PS00194">
    <property type="entry name" value="THIOREDOXIN_1"/>
    <property type="match status" value="1"/>
</dbReference>
<keyword evidence="5" id="KW-1185">Reference proteome</keyword>
<dbReference type="Pfam" id="PF00578">
    <property type="entry name" value="AhpC-TSA"/>
    <property type="match status" value="1"/>
</dbReference>
<organism evidence="4 5">
    <name type="scientific">Cohnella abietis</name>
    <dbReference type="NCBI Taxonomy" id="2507935"/>
    <lineage>
        <taxon>Bacteria</taxon>
        <taxon>Bacillati</taxon>
        <taxon>Bacillota</taxon>
        <taxon>Bacilli</taxon>
        <taxon>Bacillales</taxon>
        <taxon>Paenibacillaceae</taxon>
        <taxon>Cohnella</taxon>
    </lineage>
</organism>
<gene>
    <name evidence="4" type="ORF">KCTCHS21_20050</name>
</gene>
<dbReference type="KEGG" id="cohn:KCTCHS21_20050"/>
<name>A0A3T1D3B0_9BACL</name>
<protein>
    <recommendedName>
        <fullName evidence="3">Thioredoxin domain-containing protein</fullName>
    </recommendedName>
</protein>
<evidence type="ECO:0000256" key="1">
    <source>
        <dbReference type="ARBA" id="ARBA00023157"/>
    </source>
</evidence>
<evidence type="ECO:0000259" key="3">
    <source>
        <dbReference type="PROSITE" id="PS51352"/>
    </source>
</evidence>
<dbReference type="GO" id="GO:0016209">
    <property type="term" value="F:antioxidant activity"/>
    <property type="evidence" value="ECO:0007669"/>
    <property type="project" value="InterPro"/>
</dbReference>
<dbReference type="PANTHER" id="PTHR42852">
    <property type="entry name" value="THIOL:DISULFIDE INTERCHANGE PROTEIN DSBE"/>
    <property type="match status" value="1"/>
</dbReference>
<accession>A0A3T1D3B0</accession>
<keyword evidence="1" id="KW-1015">Disulfide bond</keyword>
<dbReference type="RefSeq" id="WP_130607258.1">
    <property type="nucleotide sequence ID" value="NZ_AP019400.1"/>
</dbReference>
<feature type="region of interest" description="Disordered" evidence="2">
    <location>
        <begin position="27"/>
        <end position="53"/>
    </location>
</feature>
<feature type="domain" description="Thioredoxin" evidence="3">
    <location>
        <begin position="52"/>
        <end position="192"/>
    </location>
</feature>
<sequence>MKRNVLILGLVVIAIVAVWIWDSPSGKEGNQATVGAPAGKVDDRNIPSKPSPKVNHYAPSFSLPSLDGTSTFEVGGKRDKVLIVNFWAAWCGPCELEAPDLKDIYEKHQDKLDLYAVNATNFDKLREAKDFVKEQELVFPILTDAKGVAGDLYKVYSYPISFIIDRDGVIRHRIEGVIERKQWEIYLQEVINS</sequence>
<dbReference type="AlphaFoldDB" id="A0A3T1D3B0"/>
<dbReference type="PANTHER" id="PTHR42852:SF13">
    <property type="entry name" value="PROTEIN DIPZ"/>
    <property type="match status" value="1"/>
</dbReference>
<dbReference type="GO" id="GO:0016491">
    <property type="term" value="F:oxidoreductase activity"/>
    <property type="evidence" value="ECO:0007669"/>
    <property type="project" value="InterPro"/>
</dbReference>
<dbReference type="PROSITE" id="PS51352">
    <property type="entry name" value="THIOREDOXIN_2"/>
    <property type="match status" value="1"/>
</dbReference>
<evidence type="ECO:0000313" key="4">
    <source>
        <dbReference type="EMBL" id="BBI32606.1"/>
    </source>
</evidence>
<reference evidence="4 5" key="1">
    <citation type="submission" date="2019-01" db="EMBL/GenBank/DDBJ databases">
        <title>Complete genome sequence of Cohnella hallensis HS21 isolated from Korean fir (Abies koreana) rhizospheric soil.</title>
        <authorList>
            <person name="Jiang L."/>
            <person name="Kang S.W."/>
            <person name="Kim S."/>
            <person name="Jung J."/>
            <person name="Kim C.Y."/>
            <person name="Kim D.H."/>
            <person name="Kim S.W."/>
            <person name="Lee J."/>
        </authorList>
    </citation>
    <scope>NUCLEOTIDE SEQUENCE [LARGE SCALE GENOMIC DNA]</scope>
    <source>
        <strain evidence="4 5">HS21</strain>
    </source>
</reference>
<dbReference type="InterPro" id="IPR050553">
    <property type="entry name" value="Thioredoxin_ResA/DsbE_sf"/>
</dbReference>
<dbReference type="InterPro" id="IPR000866">
    <property type="entry name" value="AhpC/TSA"/>
</dbReference>
<dbReference type="SUPFAM" id="SSF52833">
    <property type="entry name" value="Thioredoxin-like"/>
    <property type="match status" value="1"/>
</dbReference>
<evidence type="ECO:0000313" key="5">
    <source>
        <dbReference type="Proteomes" id="UP000289856"/>
    </source>
</evidence>